<keyword evidence="5" id="KW-1185">Reference proteome</keyword>
<sequence length="257" mass="27801">MTTTQVTLVQIDNYGPWTVTPEPRREMDLQSLQSRLFADIAEFLGHRDGYAFFTRFDNMIAVTNGVDGDAHATLQESIGNRYPVTVSLGTAVGERPIDALEAANGRLQTEGSAQDEGRTEVLAGEYLTETNPGDVQIAHFDVVNVTGKYTDRLNEFDTFIDIERAYASLMRHLRREHGALSFFVGGDNVIAVCPDMPESAFADAVDHVVADVDVELQVGVGRGASAHEAGFAAKHALEDCRHAGTAVELFGAPAASD</sequence>
<evidence type="ECO:0000256" key="3">
    <source>
        <dbReference type="PIRNR" id="PIRNR009265"/>
    </source>
</evidence>
<dbReference type="InterPro" id="IPR043128">
    <property type="entry name" value="Rev_trsase/Diguanyl_cyclase"/>
</dbReference>
<dbReference type="HAMAP" id="MF_00608">
    <property type="entry name" value="GTP_cyclohydro_3"/>
    <property type="match status" value="1"/>
</dbReference>
<evidence type="ECO:0000313" key="5">
    <source>
        <dbReference type="Proteomes" id="UP000323537"/>
    </source>
</evidence>
<dbReference type="OrthoDB" id="25211at2157"/>
<dbReference type="InterPro" id="IPR007839">
    <property type="entry name" value="GTP_CycHdrlase_3"/>
</dbReference>
<comment type="catalytic activity">
    <reaction evidence="2 3">
        <text>GTP + 3 H2O = 2-amino-5-formylamino-6-(5-phospho-D-ribosylamino)pyrimidin-4(3H)-one + 2 phosphate + 2 H(+)</text>
        <dbReference type="Rhea" id="RHEA:22468"/>
        <dbReference type="ChEBI" id="CHEBI:15377"/>
        <dbReference type="ChEBI" id="CHEBI:15378"/>
        <dbReference type="ChEBI" id="CHEBI:37565"/>
        <dbReference type="ChEBI" id="CHEBI:43474"/>
        <dbReference type="ChEBI" id="CHEBI:57258"/>
        <dbReference type="EC" id="3.5.4.29"/>
    </reaction>
</comment>
<name>A0A1I3CJM2_9EURY</name>
<dbReference type="Gene3D" id="3.30.70.270">
    <property type="match status" value="1"/>
</dbReference>
<reference evidence="4 5" key="1">
    <citation type="submission" date="2016-10" db="EMBL/GenBank/DDBJ databases">
        <authorList>
            <person name="Varghese N."/>
            <person name="Submissions S."/>
        </authorList>
    </citation>
    <scope>NUCLEOTIDE SEQUENCE [LARGE SCALE GENOMIC DNA]</scope>
    <source>
        <strain evidence="4 5">CGMCC 1.6377</strain>
    </source>
</reference>
<evidence type="ECO:0000313" key="4">
    <source>
        <dbReference type="EMBL" id="SFH74533.1"/>
    </source>
</evidence>
<comment type="function">
    <text evidence="2 3">Catalyzes the formation of 2-amino-5-formylamino-6-ribofuranosylamino-4(3H)-pyrimidinone ribonucleotide monophosphate and inorganic phosphate from GTP. Also has an independent pyrophosphate phosphohydrolase activity.</text>
</comment>
<dbReference type="NCBIfam" id="NF002587">
    <property type="entry name" value="PRK02240.1"/>
    <property type="match status" value="1"/>
</dbReference>
<dbReference type="GO" id="GO:0005525">
    <property type="term" value="F:GTP binding"/>
    <property type="evidence" value="ECO:0007669"/>
    <property type="project" value="UniProtKB-KW"/>
</dbReference>
<evidence type="ECO:0000256" key="1">
    <source>
        <dbReference type="ARBA" id="ARBA00022801"/>
    </source>
</evidence>
<dbReference type="Proteomes" id="UP000323537">
    <property type="component" value="Unassembled WGS sequence"/>
</dbReference>
<dbReference type="EC" id="3.5.4.29" evidence="2 3"/>
<dbReference type="EMBL" id="FOPZ01000023">
    <property type="protein sequence ID" value="SFH74533.1"/>
    <property type="molecule type" value="Genomic_DNA"/>
</dbReference>
<accession>A0A1I3CJM2</accession>
<dbReference type="GO" id="GO:0043740">
    <property type="term" value="F:GTP cyclohydrolase IIa activity"/>
    <property type="evidence" value="ECO:0007669"/>
    <property type="project" value="UniProtKB-UniRule"/>
</dbReference>
<dbReference type="RefSeq" id="WP_149785517.1">
    <property type="nucleotide sequence ID" value="NZ_BAAADP010000003.1"/>
</dbReference>
<keyword evidence="2" id="KW-0547">Nucleotide-binding</keyword>
<keyword evidence="2" id="KW-0342">GTP-binding</keyword>
<dbReference type="PANTHER" id="PTHR42202:SF1">
    <property type="entry name" value="GTP CYCLOHYDROLASE III"/>
    <property type="match status" value="1"/>
</dbReference>
<keyword evidence="1 2" id="KW-0378">Hydrolase</keyword>
<protein>
    <recommendedName>
        <fullName evidence="2 3">GTP cyclohydrolase III</fullName>
        <ecNumber evidence="2 3">3.5.4.29</ecNumber>
    </recommendedName>
</protein>
<dbReference type="Gene3D" id="3.30.70.1230">
    <property type="entry name" value="Nucleotide cyclase"/>
    <property type="match status" value="1"/>
</dbReference>
<dbReference type="PIRSF" id="PIRSF009265">
    <property type="entry name" value="GTP_cyclohydro_3"/>
    <property type="match status" value="1"/>
</dbReference>
<dbReference type="PANTHER" id="PTHR42202">
    <property type="entry name" value="GTP CYCLOHYDROLASE III"/>
    <property type="match status" value="1"/>
</dbReference>
<evidence type="ECO:0000256" key="2">
    <source>
        <dbReference type="HAMAP-Rule" id="MF_00608"/>
    </source>
</evidence>
<dbReference type="InterPro" id="IPR029787">
    <property type="entry name" value="Nucleotide_cyclase"/>
</dbReference>
<organism evidence="4 5">
    <name type="scientific">Halorubrum aquaticum</name>
    <dbReference type="NCBI Taxonomy" id="387340"/>
    <lineage>
        <taxon>Archaea</taxon>
        <taxon>Methanobacteriati</taxon>
        <taxon>Methanobacteriota</taxon>
        <taxon>Stenosarchaea group</taxon>
        <taxon>Halobacteria</taxon>
        <taxon>Halobacteriales</taxon>
        <taxon>Haloferacaceae</taxon>
        <taxon>Halorubrum</taxon>
    </lineage>
</organism>
<gene>
    <name evidence="2" type="primary">gch3</name>
    <name evidence="4" type="ORF">SAMN04488066_12337</name>
</gene>
<comment type="similarity">
    <text evidence="2 3">Belongs to the archaeal-type GTP cyclohydrolase family.</text>
</comment>
<proteinExistence type="inferred from homology"/>
<dbReference type="Pfam" id="PF05165">
    <property type="entry name" value="GCH_III"/>
    <property type="match status" value="1"/>
</dbReference>
<dbReference type="AlphaFoldDB" id="A0A1I3CJM2"/>